<sequence>MRMEKTLSIVQKALSWNDEGDEASLRPPRPPLTDAEFQKMLDRVGQLSHPKELRLCVYLGGLEPSLRKVVWKHLLNVYPEGLTGRERLDYMKKKTQEYESLKKVWQEHMNSSDQ</sequence>
<organism evidence="1 2">
    <name type="scientific">Halocaridina rubra</name>
    <name type="common">Hawaiian red shrimp</name>
    <dbReference type="NCBI Taxonomy" id="373956"/>
    <lineage>
        <taxon>Eukaryota</taxon>
        <taxon>Metazoa</taxon>
        <taxon>Ecdysozoa</taxon>
        <taxon>Arthropoda</taxon>
        <taxon>Crustacea</taxon>
        <taxon>Multicrustacea</taxon>
        <taxon>Malacostraca</taxon>
        <taxon>Eumalacostraca</taxon>
        <taxon>Eucarida</taxon>
        <taxon>Decapoda</taxon>
        <taxon>Pleocyemata</taxon>
        <taxon>Caridea</taxon>
        <taxon>Atyoidea</taxon>
        <taxon>Atyidae</taxon>
        <taxon>Halocaridina</taxon>
    </lineage>
</organism>
<gene>
    <name evidence="1" type="ORF">SK128_010462</name>
</gene>
<accession>A0AAN9AGL0</accession>
<dbReference type="Proteomes" id="UP001381693">
    <property type="component" value="Unassembled WGS sequence"/>
</dbReference>
<feature type="non-terminal residue" evidence="1">
    <location>
        <position position="114"/>
    </location>
</feature>
<keyword evidence="2" id="KW-1185">Reference proteome</keyword>
<dbReference type="AlphaFoldDB" id="A0AAN9AGL0"/>
<reference evidence="1 2" key="1">
    <citation type="submission" date="2023-11" db="EMBL/GenBank/DDBJ databases">
        <title>Halocaridina rubra genome assembly.</title>
        <authorList>
            <person name="Smith C."/>
        </authorList>
    </citation>
    <scope>NUCLEOTIDE SEQUENCE [LARGE SCALE GENOMIC DNA]</scope>
    <source>
        <strain evidence="1">EP-1</strain>
        <tissue evidence="1">Whole</tissue>
    </source>
</reference>
<evidence type="ECO:0000313" key="1">
    <source>
        <dbReference type="EMBL" id="KAK7086502.1"/>
    </source>
</evidence>
<proteinExistence type="predicted"/>
<dbReference type="SUPFAM" id="SSF47923">
    <property type="entry name" value="Ypt/Rab-GAP domain of gyp1p"/>
    <property type="match status" value="1"/>
</dbReference>
<comment type="caution">
    <text evidence="1">The sequence shown here is derived from an EMBL/GenBank/DDBJ whole genome shotgun (WGS) entry which is preliminary data.</text>
</comment>
<protein>
    <submittedName>
        <fullName evidence="1">Uncharacterized protein</fullName>
    </submittedName>
</protein>
<name>A0AAN9AGL0_HALRR</name>
<dbReference type="EMBL" id="JAXCGZ010000166">
    <property type="protein sequence ID" value="KAK7086502.1"/>
    <property type="molecule type" value="Genomic_DNA"/>
</dbReference>
<dbReference type="InterPro" id="IPR035969">
    <property type="entry name" value="Rab-GAP_TBC_sf"/>
</dbReference>
<evidence type="ECO:0000313" key="2">
    <source>
        <dbReference type="Proteomes" id="UP001381693"/>
    </source>
</evidence>